<sequence>MGEPVSVVKLKNQEDSLYLQIHPQELHFPFELKKQISISFQMSNKSDNYLAFKVKTTIPEKYCVRPNNGVVLPRSTCDIQVTMQAQKKAPPNMHCIDKFLIQSIVAKPGATTEDITSEMFFQDSGYKVEMCKLRVVYDAPPPNLPSPAQASEFDLLDIQAKDQISKLTMEINDGNEKNKKLQQELNIRKRMDKDECCIL</sequence>
<dbReference type="PROSITE" id="PS50202">
    <property type="entry name" value="MSP"/>
    <property type="match status" value="1"/>
</dbReference>
<evidence type="ECO:0000313" key="4">
    <source>
        <dbReference type="EMBL" id="RHN59335.1"/>
    </source>
</evidence>
<gene>
    <name evidence="5" type="primary">11425575</name>
    <name evidence="3" type="ordered locus">MTR_4g026620</name>
    <name evidence="4" type="ORF">MtrunA17_Chr4g0012141</name>
</gene>
<dbReference type="GO" id="GO:0043495">
    <property type="term" value="F:protein-membrane adaptor activity"/>
    <property type="evidence" value="ECO:0000318"/>
    <property type="project" value="GO_Central"/>
</dbReference>
<dbReference type="InterPro" id="IPR008962">
    <property type="entry name" value="PapD-like_sf"/>
</dbReference>
<dbReference type="Gramene" id="rna21348">
    <property type="protein sequence ID" value="RHN59335.1"/>
    <property type="gene ID" value="gene21348"/>
</dbReference>
<reference evidence="3 6" key="2">
    <citation type="journal article" date="2014" name="BMC Genomics">
        <title>An improved genome release (version Mt4.0) for the model legume Medicago truncatula.</title>
        <authorList>
            <person name="Tang H."/>
            <person name="Krishnakumar V."/>
            <person name="Bidwell S."/>
            <person name="Rosen B."/>
            <person name="Chan A."/>
            <person name="Zhou S."/>
            <person name="Gentzbittel L."/>
            <person name="Childs K.L."/>
            <person name="Yandell M."/>
            <person name="Gundlach H."/>
            <person name="Mayer K.F."/>
            <person name="Schwartz D.C."/>
            <person name="Town C.D."/>
        </authorList>
    </citation>
    <scope>GENOME REANNOTATION</scope>
    <source>
        <strain evidence="5 6">cv. Jemalong A17</strain>
    </source>
</reference>
<evidence type="ECO:0000259" key="2">
    <source>
        <dbReference type="PROSITE" id="PS50202"/>
    </source>
</evidence>
<name>G7JH03_MEDTR</name>
<dbReference type="GO" id="GO:0061817">
    <property type="term" value="P:endoplasmic reticulum-plasma membrane tethering"/>
    <property type="evidence" value="ECO:0000318"/>
    <property type="project" value="GO_Central"/>
</dbReference>
<dbReference type="Pfam" id="PF00635">
    <property type="entry name" value="Motile_Sperm"/>
    <property type="match status" value="1"/>
</dbReference>
<dbReference type="PANTHER" id="PTHR10809:SF119">
    <property type="entry name" value="VESICLE-ASSOCIATED PROTEIN 1-2-RELATED"/>
    <property type="match status" value="1"/>
</dbReference>
<dbReference type="HOGENOM" id="CLU_036554_1_1_1"/>
<dbReference type="OrthoDB" id="264603at2759"/>
<accession>G7JH03</accession>
<reference evidence="5" key="3">
    <citation type="submission" date="2015-04" db="UniProtKB">
        <authorList>
            <consortium name="EnsemblPlants"/>
        </authorList>
    </citation>
    <scope>IDENTIFICATION</scope>
    <source>
        <strain evidence="5">cv. Jemalong A17</strain>
    </source>
</reference>
<dbReference type="GO" id="GO:0005886">
    <property type="term" value="C:plasma membrane"/>
    <property type="evidence" value="ECO:0000318"/>
    <property type="project" value="GO_Central"/>
</dbReference>
<dbReference type="AlphaFoldDB" id="G7JH03"/>
<dbReference type="InterPro" id="IPR016763">
    <property type="entry name" value="VAP"/>
</dbReference>
<reference evidence="4" key="5">
    <citation type="journal article" date="2018" name="Nat. Plants">
        <title>Whole-genome landscape of Medicago truncatula symbiotic genes.</title>
        <authorList>
            <person name="Pecrix Y."/>
            <person name="Gamas P."/>
            <person name="Carrere S."/>
        </authorList>
    </citation>
    <scope>NUCLEOTIDE SEQUENCE</scope>
    <source>
        <tissue evidence="4">Leaves</tissue>
    </source>
</reference>
<evidence type="ECO:0000313" key="3">
    <source>
        <dbReference type="EMBL" id="AES87406.1"/>
    </source>
</evidence>
<feature type="domain" description="MSP" evidence="2">
    <location>
        <begin position="18"/>
        <end position="138"/>
    </location>
</feature>
<dbReference type="KEGG" id="mtr:11425575"/>
<evidence type="ECO:0000313" key="5">
    <source>
        <dbReference type="EnsemblPlants" id="AES87406"/>
    </source>
</evidence>
<dbReference type="PANTHER" id="PTHR10809">
    <property type="entry name" value="VESICLE-ASSOCIATED MEMBRANE PROTEIN-ASSOCIATED PROTEIN"/>
    <property type="match status" value="1"/>
</dbReference>
<keyword evidence="6" id="KW-1185">Reference proteome</keyword>
<dbReference type="OMA" id="CEVIVLM"/>
<dbReference type="SUPFAM" id="SSF49354">
    <property type="entry name" value="PapD-like"/>
    <property type="match status" value="1"/>
</dbReference>
<dbReference type="GO" id="GO:0005789">
    <property type="term" value="C:endoplasmic reticulum membrane"/>
    <property type="evidence" value="ECO:0000318"/>
    <property type="project" value="GO_Central"/>
</dbReference>
<organism evidence="3 6">
    <name type="scientific">Medicago truncatula</name>
    <name type="common">Barrel medic</name>
    <name type="synonym">Medicago tribuloides</name>
    <dbReference type="NCBI Taxonomy" id="3880"/>
    <lineage>
        <taxon>Eukaryota</taxon>
        <taxon>Viridiplantae</taxon>
        <taxon>Streptophyta</taxon>
        <taxon>Embryophyta</taxon>
        <taxon>Tracheophyta</taxon>
        <taxon>Spermatophyta</taxon>
        <taxon>Magnoliopsida</taxon>
        <taxon>eudicotyledons</taxon>
        <taxon>Gunneridae</taxon>
        <taxon>Pentapetalae</taxon>
        <taxon>rosids</taxon>
        <taxon>fabids</taxon>
        <taxon>Fabales</taxon>
        <taxon>Fabaceae</taxon>
        <taxon>Papilionoideae</taxon>
        <taxon>50 kb inversion clade</taxon>
        <taxon>NPAAA clade</taxon>
        <taxon>Hologalegina</taxon>
        <taxon>IRL clade</taxon>
        <taxon>Trifolieae</taxon>
        <taxon>Medicago</taxon>
    </lineage>
</organism>
<evidence type="ECO:0000256" key="1">
    <source>
        <dbReference type="ARBA" id="ARBA00008932"/>
    </source>
</evidence>
<dbReference type="EnsemblPlants" id="AES87406">
    <property type="protein sequence ID" value="AES87406"/>
    <property type="gene ID" value="MTR_4g026620"/>
</dbReference>
<dbReference type="Proteomes" id="UP000002051">
    <property type="component" value="Chromosome 4"/>
</dbReference>
<dbReference type="PaxDb" id="3880-AES87406"/>
<protein>
    <submittedName>
        <fullName evidence="4">Putative vesicle-associated membrane-protein-associated protein</fullName>
    </submittedName>
    <submittedName>
        <fullName evidence="3">Vesicle-associated protein</fullName>
    </submittedName>
</protein>
<proteinExistence type="inferred from homology"/>
<dbReference type="GO" id="GO:0090158">
    <property type="term" value="P:endoplasmic reticulum membrane organization"/>
    <property type="evidence" value="ECO:0000318"/>
    <property type="project" value="GO_Central"/>
</dbReference>
<evidence type="ECO:0000313" key="7">
    <source>
        <dbReference type="Proteomes" id="UP000265566"/>
    </source>
</evidence>
<dbReference type="EMBL" id="CM001220">
    <property type="protein sequence ID" value="AES87406.1"/>
    <property type="molecule type" value="Genomic_DNA"/>
</dbReference>
<reference evidence="7" key="4">
    <citation type="journal article" date="2018" name="Nat. Plants">
        <title>Whole-genome landscape of Medicago truncatula symbiotic genes.</title>
        <authorList>
            <person name="Pecrix Y."/>
            <person name="Staton S.E."/>
            <person name="Sallet E."/>
            <person name="Lelandais-Briere C."/>
            <person name="Moreau S."/>
            <person name="Carrere S."/>
            <person name="Blein T."/>
            <person name="Jardinaud M.F."/>
            <person name="Latrasse D."/>
            <person name="Zouine M."/>
            <person name="Zahm M."/>
            <person name="Kreplak J."/>
            <person name="Mayjonade B."/>
            <person name="Satge C."/>
            <person name="Perez M."/>
            <person name="Cauet S."/>
            <person name="Marande W."/>
            <person name="Chantry-Darmon C."/>
            <person name="Lopez-Roques C."/>
            <person name="Bouchez O."/>
            <person name="Berard A."/>
            <person name="Debelle F."/>
            <person name="Munos S."/>
            <person name="Bendahmane A."/>
            <person name="Berges H."/>
            <person name="Niebel A."/>
            <person name="Buitink J."/>
            <person name="Frugier F."/>
            <person name="Benhamed M."/>
            <person name="Crespi M."/>
            <person name="Gouzy J."/>
            <person name="Gamas P."/>
        </authorList>
    </citation>
    <scope>NUCLEOTIDE SEQUENCE [LARGE SCALE GENOMIC DNA]</scope>
    <source>
        <strain evidence="7">cv. Jemalong A17</strain>
    </source>
</reference>
<reference evidence="3 6" key="1">
    <citation type="journal article" date="2011" name="Nature">
        <title>The Medicago genome provides insight into the evolution of rhizobial symbioses.</title>
        <authorList>
            <person name="Young N.D."/>
            <person name="Debelle F."/>
            <person name="Oldroyd G.E."/>
            <person name="Geurts R."/>
            <person name="Cannon S.B."/>
            <person name="Udvardi M.K."/>
            <person name="Benedito V.A."/>
            <person name="Mayer K.F."/>
            <person name="Gouzy J."/>
            <person name="Schoof H."/>
            <person name="Van de Peer Y."/>
            <person name="Proost S."/>
            <person name="Cook D.R."/>
            <person name="Meyers B.C."/>
            <person name="Spannagl M."/>
            <person name="Cheung F."/>
            <person name="De Mita S."/>
            <person name="Krishnakumar V."/>
            <person name="Gundlach H."/>
            <person name="Zhou S."/>
            <person name="Mudge J."/>
            <person name="Bharti A.K."/>
            <person name="Murray J.D."/>
            <person name="Naoumkina M.A."/>
            <person name="Rosen B."/>
            <person name="Silverstein K.A."/>
            <person name="Tang H."/>
            <person name="Rombauts S."/>
            <person name="Zhao P.X."/>
            <person name="Zhou P."/>
            <person name="Barbe V."/>
            <person name="Bardou P."/>
            <person name="Bechner M."/>
            <person name="Bellec A."/>
            <person name="Berger A."/>
            <person name="Berges H."/>
            <person name="Bidwell S."/>
            <person name="Bisseling T."/>
            <person name="Choisne N."/>
            <person name="Couloux A."/>
            <person name="Denny R."/>
            <person name="Deshpande S."/>
            <person name="Dai X."/>
            <person name="Doyle J.J."/>
            <person name="Dudez A.M."/>
            <person name="Farmer A.D."/>
            <person name="Fouteau S."/>
            <person name="Franken C."/>
            <person name="Gibelin C."/>
            <person name="Gish J."/>
            <person name="Goldstein S."/>
            <person name="Gonzalez A.J."/>
            <person name="Green P.J."/>
            <person name="Hallab A."/>
            <person name="Hartog M."/>
            <person name="Hua A."/>
            <person name="Humphray S.J."/>
            <person name="Jeong D.H."/>
            <person name="Jing Y."/>
            <person name="Jocker A."/>
            <person name="Kenton S.M."/>
            <person name="Kim D.J."/>
            <person name="Klee K."/>
            <person name="Lai H."/>
            <person name="Lang C."/>
            <person name="Lin S."/>
            <person name="Macmil S.L."/>
            <person name="Magdelenat G."/>
            <person name="Matthews L."/>
            <person name="McCorrison J."/>
            <person name="Monaghan E.L."/>
            <person name="Mun J.H."/>
            <person name="Najar F.Z."/>
            <person name="Nicholson C."/>
            <person name="Noirot C."/>
            <person name="O'Bleness M."/>
            <person name="Paule C.R."/>
            <person name="Poulain J."/>
            <person name="Prion F."/>
            <person name="Qin B."/>
            <person name="Qu C."/>
            <person name="Retzel E.F."/>
            <person name="Riddle C."/>
            <person name="Sallet E."/>
            <person name="Samain S."/>
            <person name="Samson N."/>
            <person name="Sanders I."/>
            <person name="Saurat O."/>
            <person name="Scarpelli C."/>
            <person name="Schiex T."/>
            <person name="Segurens B."/>
            <person name="Severin A.J."/>
            <person name="Sherrier D.J."/>
            <person name="Shi R."/>
            <person name="Sims S."/>
            <person name="Singer S.R."/>
            <person name="Sinharoy S."/>
            <person name="Sterck L."/>
            <person name="Viollet A."/>
            <person name="Wang B.B."/>
            <person name="Wang K."/>
            <person name="Wang M."/>
            <person name="Wang X."/>
            <person name="Warfsmann J."/>
            <person name="Weissenbach J."/>
            <person name="White D.D."/>
            <person name="White J.D."/>
            <person name="Wiley G.B."/>
            <person name="Wincker P."/>
            <person name="Xing Y."/>
            <person name="Yang L."/>
            <person name="Yao Z."/>
            <person name="Ying F."/>
            <person name="Zhai J."/>
            <person name="Zhou L."/>
            <person name="Zuber A."/>
            <person name="Denarie J."/>
            <person name="Dixon R.A."/>
            <person name="May G.D."/>
            <person name="Schwartz D.C."/>
            <person name="Rogers J."/>
            <person name="Quetier F."/>
            <person name="Town C.D."/>
            <person name="Roe B.A."/>
        </authorList>
    </citation>
    <scope>NUCLEOTIDE SEQUENCE [LARGE SCALE GENOMIC DNA]</scope>
    <source>
        <strain evidence="3">A17</strain>
        <strain evidence="5 6">cv. Jemalong A17</strain>
    </source>
</reference>
<dbReference type="InterPro" id="IPR013783">
    <property type="entry name" value="Ig-like_fold"/>
</dbReference>
<dbReference type="InterPro" id="IPR000535">
    <property type="entry name" value="MSP_dom"/>
</dbReference>
<dbReference type="eggNOG" id="KOG0439">
    <property type="taxonomic scope" value="Eukaryota"/>
</dbReference>
<dbReference type="Gene3D" id="2.60.40.10">
    <property type="entry name" value="Immunoglobulins"/>
    <property type="match status" value="1"/>
</dbReference>
<dbReference type="STRING" id="3880.G7JH03"/>
<comment type="similarity">
    <text evidence="1">Belongs to the VAMP-associated protein (VAP) (TC 9.B.17) family.</text>
</comment>
<dbReference type="Proteomes" id="UP000265566">
    <property type="component" value="Chromosome 4"/>
</dbReference>
<dbReference type="FunFam" id="2.60.40.10:FF:000813">
    <property type="entry name" value="Vesicle-associated protein 1-1"/>
    <property type="match status" value="1"/>
</dbReference>
<evidence type="ECO:0000313" key="6">
    <source>
        <dbReference type="Proteomes" id="UP000002051"/>
    </source>
</evidence>
<dbReference type="EMBL" id="PSQE01000004">
    <property type="protein sequence ID" value="RHN59335.1"/>
    <property type="molecule type" value="Genomic_DNA"/>
</dbReference>